<sequence>MLAYRHAFHAGNHADVLKHLVLAQVLRYMNEKDKPYTLIDTHAGAGGYSLQGRYAHKKDEFETGIKPLWSEASGLPAPLADYVQLVRDFNDGGKLTQYPGSPGIAQRILRETDRLRLYELHPTDCRILESFLGTRAHTQVSMSDGFAAIARELPPPSRRGVLLIDPSYELKTDYAQVVHAVRDALQRFAQCVILVWYPQLQLVEAAQLPKRLTAAAAAAPKGWLNASLSVAQAGPNGFGMTGSGMFVINPPFTLHDALAESLPVLVNKLGQHDGARFSIEQQAA</sequence>
<keyword evidence="1" id="KW-0698">rRNA processing</keyword>
<accession>A0ABU5IGR0</accession>
<dbReference type="SUPFAM" id="SSF53335">
    <property type="entry name" value="S-adenosyl-L-methionine-dependent methyltransferases"/>
    <property type="match status" value="1"/>
</dbReference>
<feature type="binding site" evidence="1">
    <location>
        <position position="165"/>
    </location>
    <ligand>
        <name>S-adenosyl-L-methionine</name>
        <dbReference type="ChEBI" id="CHEBI:59789"/>
    </ligand>
</feature>
<name>A0ABU5IGR0_9BURK</name>
<dbReference type="Proteomes" id="UP001293718">
    <property type="component" value="Unassembled WGS sequence"/>
</dbReference>
<keyword evidence="3" id="KW-1185">Reference proteome</keyword>
<dbReference type="InterPro" id="IPR029063">
    <property type="entry name" value="SAM-dependent_MTases_sf"/>
</dbReference>
<dbReference type="Pfam" id="PF04378">
    <property type="entry name" value="RsmJ"/>
    <property type="match status" value="1"/>
</dbReference>
<feature type="binding site" evidence="1">
    <location>
        <position position="101"/>
    </location>
    <ligand>
        <name>S-adenosyl-L-methionine</name>
        <dbReference type="ChEBI" id="CHEBI:59789"/>
    </ligand>
</feature>
<proteinExistence type="inferred from homology"/>
<dbReference type="EC" id="2.1.1.266" evidence="1"/>
<reference evidence="2 3" key="1">
    <citation type="submission" date="2023-11" db="EMBL/GenBank/DDBJ databases">
        <title>Draft genome of Azohydromonas lata strain H1 (DSM1123), a polyhydroxyalkanoate producer.</title>
        <authorList>
            <person name="Traversa D."/>
            <person name="D'Addabbo P."/>
            <person name="Pazzani C."/>
            <person name="Manzari C."/>
            <person name="Chiara M."/>
            <person name="Scrascia M."/>
        </authorList>
    </citation>
    <scope>NUCLEOTIDE SEQUENCE [LARGE SCALE GENOMIC DNA]</scope>
    <source>
        <strain evidence="2 3">H1</strain>
    </source>
</reference>
<feature type="active site" description="Proton acceptor" evidence="1">
    <location>
        <position position="165"/>
    </location>
</feature>
<feature type="binding site" evidence="1">
    <location>
        <position position="42"/>
    </location>
    <ligand>
        <name>S-adenosyl-L-methionine</name>
        <dbReference type="ChEBI" id="CHEBI:59789"/>
    </ligand>
</feature>
<dbReference type="PANTHER" id="PTHR37426:SF1">
    <property type="entry name" value="RIBOSOMAL RNA LARGE SUBUNIT METHYLTRANSFERASE J"/>
    <property type="match status" value="1"/>
</dbReference>
<feature type="site" description="Interaction with substrate rRNA" evidence="1">
    <location>
        <position position="4"/>
    </location>
</feature>
<dbReference type="Gene3D" id="3.40.50.150">
    <property type="entry name" value="Vaccinia Virus protein VP39"/>
    <property type="match status" value="1"/>
</dbReference>
<evidence type="ECO:0000313" key="2">
    <source>
        <dbReference type="EMBL" id="MDZ5458123.1"/>
    </source>
</evidence>
<dbReference type="InterPro" id="IPR007473">
    <property type="entry name" value="RlmJ"/>
</dbReference>
<dbReference type="PANTHER" id="PTHR37426">
    <property type="entry name" value="RIBOSOMAL RNA LARGE SUBUNIT METHYLTRANSFERASE J"/>
    <property type="match status" value="1"/>
</dbReference>
<dbReference type="RefSeq" id="WP_066337881.1">
    <property type="nucleotide sequence ID" value="NZ_JAXOJX010000026.1"/>
</dbReference>
<dbReference type="EMBL" id="JAXOJX010000026">
    <property type="protein sequence ID" value="MDZ5458123.1"/>
    <property type="molecule type" value="Genomic_DNA"/>
</dbReference>
<dbReference type="HAMAP" id="MF_00934">
    <property type="entry name" value="23SrRNA_methyltr_J"/>
    <property type="match status" value="1"/>
</dbReference>
<keyword evidence="1" id="KW-0808">Transferase</keyword>
<comment type="subunit">
    <text evidence="1">Monomer.</text>
</comment>
<feature type="binding site" evidence="1">
    <location>
        <position position="19"/>
    </location>
    <ligand>
        <name>S-adenosyl-L-methionine</name>
        <dbReference type="ChEBI" id="CHEBI:59789"/>
    </ligand>
</feature>
<organism evidence="2 3">
    <name type="scientific">Azohydromonas lata</name>
    <dbReference type="NCBI Taxonomy" id="45677"/>
    <lineage>
        <taxon>Bacteria</taxon>
        <taxon>Pseudomonadati</taxon>
        <taxon>Pseudomonadota</taxon>
        <taxon>Betaproteobacteria</taxon>
        <taxon>Burkholderiales</taxon>
        <taxon>Sphaerotilaceae</taxon>
        <taxon>Azohydromonas</taxon>
    </lineage>
</organism>
<feature type="binding site" evidence="1">
    <location>
        <position position="119"/>
    </location>
    <ligand>
        <name>S-adenosyl-L-methionine</name>
        <dbReference type="ChEBI" id="CHEBI:59789"/>
    </ligand>
</feature>
<keyword evidence="1" id="KW-0694">RNA-binding</keyword>
<feature type="binding site" evidence="1">
    <location>
        <begin position="144"/>
        <end position="145"/>
    </location>
    <ligand>
        <name>S-adenosyl-L-methionine</name>
        <dbReference type="ChEBI" id="CHEBI:59789"/>
    </ligand>
</feature>
<evidence type="ECO:0000256" key="1">
    <source>
        <dbReference type="HAMAP-Rule" id="MF_00934"/>
    </source>
</evidence>
<keyword evidence="1" id="KW-0489">Methyltransferase</keyword>
<gene>
    <name evidence="1 2" type="primary">rlmJ</name>
    <name evidence="2" type="ORF">SM757_16225</name>
</gene>
<evidence type="ECO:0000313" key="3">
    <source>
        <dbReference type="Proteomes" id="UP001293718"/>
    </source>
</evidence>
<keyword evidence="1" id="KW-0949">S-adenosyl-L-methionine</keyword>
<comment type="catalytic activity">
    <reaction evidence="1">
        <text>adenosine(2030) in 23S rRNA + S-adenosyl-L-methionine = N(6)-methyladenosine(2030) in 23S rRNA + S-adenosyl-L-homocysteine + H(+)</text>
        <dbReference type="Rhea" id="RHEA:43736"/>
        <dbReference type="Rhea" id="RHEA-COMP:10668"/>
        <dbReference type="Rhea" id="RHEA-COMP:10669"/>
        <dbReference type="ChEBI" id="CHEBI:15378"/>
        <dbReference type="ChEBI" id="CHEBI:57856"/>
        <dbReference type="ChEBI" id="CHEBI:59789"/>
        <dbReference type="ChEBI" id="CHEBI:74411"/>
        <dbReference type="ChEBI" id="CHEBI:74449"/>
        <dbReference type="EC" id="2.1.1.266"/>
    </reaction>
</comment>
<protein>
    <recommendedName>
        <fullName evidence="1">Ribosomal RNA large subunit methyltransferase J</fullName>
        <ecNumber evidence="1">2.1.1.266</ecNumber>
    </recommendedName>
    <alternativeName>
        <fullName evidence="1">23S rRNA (adenine(2030)-N6)-methyltransferase</fullName>
    </alternativeName>
    <alternativeName>
        <fullName evidence="1">23S rRNA m6A2030 methyltransferase</fullName>
    </alternativeName>
</protein>
<comment type="caution">
    <text evidence="2">The sequence shown here is derived from an EMBL/GenBank/DDBJ whole genome shotgun (WGS) entry which is preliminary data.</text>
</comment>
<comment type="function">
    <text evidence="1">Specifically methylates the adenine in position 2030 of 23S rRNA.</text>
</comment>
<comment type="similarity">
    <text evidence="1">Belongs to the RlmJ family.</text>
</comment>